<evidence type="ECO:0000313" key="6">
    <source>
        <dbReference type="EMBL" id="CAH0586945.1"/>
    </source>
</evidence>
<dbReference type="Proteomes" id="UP001154114">
    <property type="component" value="Chromosome 15"/>
</dbReference>
<dbReference type="PANTHER" id="PTHR47642:SF5">
    <property type="entry name" value="ATP-DEPENDENT DNA HELICASE"/>
    <property type="match status" value="1"/>
</dbReference>
<dbReference type="EMBL" id="LR824018">
    <property type="protein sequence ID" value="CAH0586945.1"/>
    <property type="molecule type" value="Genomic_DNA"/>
</dbReference>
<dbReference type="InterPro" id="IPR036691">
    <property type="entry name" value="Endo/exonu/phosph_ase_sf"/>
</dbReference>
<organism evidence="6 7">
    <name type="scientific">Chrysodeixis includens</name>
    <name type="common">Soybean looper</name>
    <name type="synonym">Pseudoplusia includens</name>
    <dbReference type="NCBI Taxonomy" id="689277"/>
    <lineage>
        <taxon>Eukaryota</taxon>
        <taxon>Metazoa</taxon>
        <taxon>Ecdysozoa</taxon>
        <taxon>Arthropoda</taxon>
        <taxon>Hexapoda</taxon>
        <taxon>Insecta</taxon>
        <taxon>Pterygota</taxon>
        <taxon>Neoptera</taxon>
        <taxon>Endopterygota</taxon>
        <taxon>Lepidoptera</taxon>
        <taxon>Glossata</taxon>
        <taxon>Ditrysia</taxon>
        <taxon>Noctuoidea</taxon>
        <taxon>Noctuidae</taxon>
        <taxon>Plusiinae</taxon>
        <taxon>Chrysodeixis</taxon>
    </lineage>
</organism>
<dbReference type="InterPro" id="IPR051055">
    <property type="entry name" value="PIF1_helicase"/>
</dbReference>
<evidence type="ECO:0000313" key="7">
    <source>
        <dbReference type="Proteomes" id="UP001154114"/>
    </source>
</evidence>
<gene>
    <name evidence="6" type="ORF">CINC_LOCUS3435</name>
</gene>
<dbReference type="InterPro" id="IPR046700">
    <property type="entry name" value="DUF6570"/>
</dbReference>
<dbReference type="GO" id="GO:0016787">
    <property type="term" value="F:hydrolase activity"/>
    <property type="evidence" value="ECO:0007669"/>
    <property type="project" value="UniProtKB-KW"/>
</dbReference>
<dbReference type="Pfam" id="PF20209">
    <property type="entry name" value="DUF6570"/>
    <property type="match status" value="1"/>
</dbReference>
<name>A0A9P0BTF2_CHRIL</name>
<keyword evidence="1" id="KW-0234">DNA repair</keyword>
<dbReference type="PANTHER" id="PTHR47642">
    <property type="entry name" value="ATP-DEPENDENT DNA HELICASE"/>
    <property type="match status" value="1"/>
</dbReference>
<dbReference type="SUPFAM" id="SSF52540">
    <property type="entry name" value="P-loop containing nucleoside triphosphate hydrolases"/>
    <property type="match status" value="2"/>
</dbReference>
<comment type="cofactor">
    <cofactor evidence="1">
        <name>Mg(2+)</name>
        <dbReference type="ChEBI" id="CHEBI:18420"/>
    </cofactor>
</comment>
<dbReference type="InterPro" id="IPR010285">
    <property type="entry name" value="DNA_helicase_pif1-like_DEAD"/>
</dbReference>
<feature type="domain" description="DUF6570" evidence="5">
    <location>
        <begin position="232"/>
        <end position="356"/>
    </location>
</feature>
<dbReference type="InterPro" id="IPR025476">
    <property type="entry name" value="Helitron_helicase-like"/>
</dbReference>
<keyword evidence="1" id="KW-0067">ATP-binding</keyword>
<comment type="similarity">
    <text evidence="1">Belongs to the helicase family.</text>
</comment>
<feature type="domain" description="DNA helicase Pif1-like DEAD-box helicase" evidence="3">
    <location>
        <begin position="1126"/>
        <end position="1334"/>
    </location>
</feature>
<keyword evidence="1" id="KW-0233">DNA recombination</keyword>
<dbReference type="Pfam" id="PF14214">
    <property type="entry name" value="Helitron_like_N"/>
    <property type="match status" value="1"/>
</dbReference>
<sequence>MSSINPSLSQKEVIRKERAAKARKEYLLRKKEKEQRRLQQKRDCRLRKLNKSETNEELVQPSTSADFKMSAITTNSTDSDETKMSDQVKEPVVSDECESSINEESVTKSKGKKRKIAMTSAERQKAYRQRKKQRQQTLALEKMAKNCDDYLMYNWKTKWACSNEHFKKTFIENEYGFVCSVCDRLWFRNDLKKLTEKHATVIKEWYSKNLGQTEIITSQWLVCLTCKRSLAKGSMPILAKVNGFKYPERPDLPVLDPISERLISPLLPFMQVRRLWHDNEYGIVDEVINMPIDSLEIVNRLPRQLDQDLSINVNVTENFAYTSVYLNDHINKQTIVSWLDFLQNSTLYSSNNIIIDINLINTISDNLPDISDEESGLKNVYIEKLDENTMSESRILSARKQTMIWNEEKYLDIASGRKPKSQKIRDNHFEELSFPSIYYGEPREYNRNVKVTPSMIASSEIRRADRRGASPQKLLYVAMKLLRIQAVDKIYNTFKCVPFTENISRRKLEDKKYIEKCLKKNVSFLKSVPNTKQYWSCRKRDLFAMIRQLGKPTVFLTLSANEIRWPILLNVLNKLNTQFPGVSAEQMTTSQRCKLVSEDPVTCCIYFYKLVKCLLTILKSQNPYNPFGHFKVLDFFTRFEFQERGSPVAHILLWLDNDPKEIVSEQMPKTIELIEALCSVSTEDLPDKATYENQVHRHTFTCYKKDEKECRFRIPYWPMEETCVLLPMSEFNKDKKVLQDQAASLRQNLKRCSSYTSIAEFLADFGHTQSTYLDVIRSSLKKPTLFFKRNMNQTHTTTFNPWISGVLCSNMNLQIILNEYSCAAYIVQHIHSPLSSTPSFYQKIIELLKENPERDYTGQLKAISYKLLNEEVKTAQEAAWFLLKQPLSETSRKVTYIPTVWVSERQKSRKSRQQMDKEGIHSDSTDVWTKNVIQHYEERPSELELVYLAEFVAWYRPKTDTKRVSKKETLQKPPQNIEYTKRKLAEVIRFRKYEIEDSCNYKREMVLLFLPFRSELLDILDRNKFVELFDSNKDKLIERRLKFEEKFSVSLEKELALWNNCDENINSDTEKYNVNLSRIFISQEEQIVKNLDELDDSQEIDTDELIVRKRSEVMSKQEYCDKLYNMKKEQRELIHEVIHRLTDDSAEPIQIFFTGPAGSGKTFTLKVLMETYNRFSPQPHSYFNSYVTCASTGKAAIAINGKTVHSAFRLNFTGKPFILSAEALQKYRSSFTGVKCIIIDEISMLSVEVLKNIHDRLQEITAERDKPFGGLDIYLCGDLRQLPPVLSTPCYLSTPFDQFGGIWQGLDYFSLKQVIRQKDKTFSDILTKIGNGESLTKCELKLIQSRHKTLTWCDENVPNAIRLFYRNADVDDYNKNTILNGRSWHAQDILTGCNTDTETDNFNEKLYKLTVTECNGLPHVIPLALDNPYMLTSNIDTVDGLVNGTIGILRHIETNNNDESLPSSPSPNSQESFNSNRSQSQILTLWLEFTNVSIGTKAKTKCLTQVLSQPNDLSTSWVPLRKKIVTISLSDDVKCKRKQFPLVPARAITIHKSQGGTFKEIVYKYSTDQPQPLVYVAMSRVTSIDGLYIVTDNDDEFHFEHGKRIICNAPTIRVIREEFKRLDLHTLSTITKAAELFCDSSTESQTLIMSLSVHCSCYKDIETDAIIMQCEYLALSQTGMFDNDEPVDICNYECVARTNHSSDSEANGGVAIYKRISPISSKHTDVNLHTFDTDIKTFGDICLTKITANEENNLNFSFILGCVYVHSDTILSDTCALLRKALSPYLGNQSHVQSLNNVDPNIPIILCGNFNLDEATNDVFLEFMKDNFNLDYIPVTCDSPKHSTFARYLTTETFKYVSYFSEHRPLLNRISKNIG</sequence>
<dbReference type="Gene3D" id="3.40.50.300">
    <property type="entry name" value="P-loop containing nucleotide triphosphate hydrolases"/>
    <property type="match status" value="1"/>
</dbReference>
<dbReference type="GO" id="GO:0006310">
    <property type="term" value="P:DNA recombination"/>
    <property type="evidence" value="ECO:0007669"/>
    <property type="project" value="UniProtKB-KW"/>
</dbReference>
<dbReference type="Pfam" id="PF05970">
    <property type="entry name" value="PIF1"/>
    <property type="match status" value="1"/>
</dbReference>
<feature type="domain" description="Helitron helicase-like" evidence="4">
    <location>
        <begin position="509"/>
        <end position="653"/>
    </location>
</feature>
<dbReference type="GO" id="GO:0043139">
    <property type="term" value="F:5'-3' DNA helicase activity"/>
    <property type="evidence" value="ECO:0007669"/>
    <property type="project" value="UniProtKB-EC"/>
</dbReference>
<dbReference type="EC" id="5.6.2.3" evidence="1"/>
<keyword evidence="1" id="KW-0227">DNA damage</keyword>
<dbReference type="CDD" id="cd18809">
    <property type="entry name" value="SF1_C_RecD"/>
    <property type="match status" value="1"/>
</dbReference>
<feature type="compositionally biased region" description="Basic and acidic residues" evidence="2">
    <location>
        <begin position="25"/>
        <end position="43"/>
    </location>
</feature>
<dbReference type="InterPro" id="IPR027417">
    <property type="entry name" value="P-loop_NTPase"/>
</dbReference>
<keyword evidence="1" id="KW-0378">Hydrolase</keyword>
<evidence type="ECO:0000256" key="1">
    <source>
        <dbReference type="RuleBase" id="RU363044"/>
    </source>
</evidence>
<keyword evidence="7" id="KW-1185">Reference proteome</keyword>
<dbReference type="GO" id="GO:0005524">
    <property type="term" value="F:ATP binding"/>
    <property type="evidence" value="ECO:0007669"/>
    <property type="project" value="UniProtKB-KW"/>
</dbReference>
<keyword evidence="1" id="KW-0347">Helicase</keyword>
<accession>A0A9P0BTF2</accession>
<dbReference type="GO" id="GO:0000723">
    <property type="term" value="P:telomere maintenance"/>
    <property type="evidence" value="ECO:0007669"/>
    <property type="project" value="InterPro"/>
</dbReference>
<feature type="region of interest" description="Disordered" evidence="2">
    <location>
        <begin position="25"/>
        <end position="65"/>
    </location>
</feature>
<evidence type="ECO:0000259" key="5">
    <source>
        <dbReference type="Pfam" id="PF20209"/>
    </source>
</evidence>
<evidence type="ECO:0000259" key="4">
    <source>
        <dbReference type="Pfam" id="PF14214"/>
    </source>
</evidence>
<dbReference type="OrthoDB" id="416437at2759"/>
<keyword evidence="1" id="KW-0547">Nucleotide-binding</keyword>
<proteinExistence type="inferred from homology"/>
<evidence type="ECO:0000256" key="2">
    <source>
        <dbReference type="SAM" id="MobiDB-lite"/>
    </source>
</evidence>
<feature type="region of interest" description="Disordered" evidence="2">
    <location>
        <begin position="100"/>
        <end position="132"/>
    </location>
</feature>
<protein>
    <recommendedName>
        <fullName evidence="1">ATP-dependent DNA helicase</fullName>
        <ecNumber evidence="1">5.6.2.3</ecNumber>
    </recommendedName>
</protein>
<dbReference type="SUPFAM" id="SSF56219">
    <property type="entry name" value="DNase I-like"/>
    <property type="match status" value="1"/>
</dbReference>
<comment type="catalytic activity">
    <reaction evidence="1">
        <text>ATP + H2O = ADP + phosphate + H(+)</text>
        <dbReference type="Rhea" id="RHEA:13065"/>
        <dbReference type="ChEBI" id="CHEBI:15377"/>
        <dbReference type="ChEBI" id="CHEBI:15378"/>
        <dbReference type="ChEBI" id="CHEBI:30616"/>
        <dbReference type="ChEBI" id="CHEBI:43474"/>
        <dbReference type="ChEBI" id="CHEBI:456216"/>
        <dbReference type="EC" id="5.6.2.3"/>
    </reaction>
</comment>
<evidence type="ECO:0000259" key="3">
    <source>
        <dbReference type="Pfam" id="PF05970"/>
    </source>
</evidence>
<dbReference type="GO" id="GO:0006281">
    <property type="term" value="P:DNA repair"/>
    <property type="evidence" value="ECO:0007669"/>
    <property type="project" value="UniProtKB-KW"/>
</dbReference>
<reference evidence="6" key="1">
    <citation type="submission" date="2021-12" db="EMBL/GenBank/DDBJ databases">
        <authorList>
            <person name="King R."/>
        </authorList>
    </citation>
    <scope>NUCLEOTIDE SEQUENCE</scope>
</reference>